<reference evidence="2" key="1">
    <citation type="journal article" date="2012" name="Science">
        <title>Fermentation, hydrogen, and sulfur metabolism in multiple uncultivated bacterial phyla.</title>
        <authorList>
            <person name="Wrighton K.C."/>
            <person name="Thomas B.C."/>
            <person name="Sharon I."/>
            <person name="Miller C.S."/>
            <person name="Castelle C.J."/>
            <person name="VerBerkmoes N.C."/>
            <person name="Wilkins M.J."/>
            <person name="Hettich R.L."/>
            <person name="Lipton M.S."/>
            <person name="Williams K.H."/>
            <person name="Long P.E."/>
            <person name="Banfield J.F."/>
        </authorList>
    </citation>
    <scope>NUCLEOTIDE SEQUENCE [LARGE SCALE GENOMIC DNA]</scope>
</reference>
<protein>
    <recommendedName>
        <fullName evidence="1">5-hmdU DNA kinase helical domain-containing protein</fullName>
    </recommendedName>
</protein>
<accession>K2G5L5</accession>
<evidence type="ECO:0000313" key="2">
    <source>
        <dbReference type="EMBL" id="EKE29562.1"/>
    </source>
</evidence>
<name>K2G5L5_9BACT</name>
<dbReference type="EMBL" id="AMFJ01000147">
    <property type="protein sequence ID" value="EKE29562.1"/>
    <property type="molecule type" value="Genomic_DNA"/>
</dbReference>
<feature type="domain" description="5-hmdU DNA kinase helical" evidence="1">
    <location>
        <begin position="8"/>
        <end position="279"/>
    </location>
</feature>
<sequence length="293" mass="34827">MKINKSNLQLFYFFISDRHNIYKKKNILELPPPWSDNQILKEFKFTNVFRDLDPGTKYVIESIIPKVQDIQDLIFNAIIYRLYNKIATFEQVWIQNVKNFDRGEFEKKLREIKDSGEKVFTNAFIVSGYSFVASEWDKVARTSRIIDDISKTIPSLSGEIEENKSSEFTFRAIKDLPWIGDFLAYQICVDMGYARKELYDEDAHVVAGPGCRRWLDRIFESRGEHKYEDCISWLVDNQDAEFGKLWIDPDILFEDREVRRLNLMAVENCLCEFSKYMKALNWEGRPRNRYRVR</sequence>
<proteinExistence type="predicted"/>
<evidence type="ECO:0000259" key="1">
    <source>
        <dbReference type="Pfam" id="PF18723"/>
    </source>
</evidence>
<dbReference type="AlphaFoldDB" id="K2G5L5"/>
<comment type="caution">
    <text evidence="2">The sequence shown here is derived from an EMBL/GenBank/DDBJ whole genome shotgun (WGS) entry which is preliminary data.</text>
</comment>
<dbReference type="InterPro" id="IPR040684">
    <property type="entry name" value="HMUDK_hel"/>
</dbReference>
<dbReference type="Pfam" id="PF18723">
    <property type="entry name" value="HMUDK_hel"/>
    <property type="match status" value="1"/>
</dbReference>
<gene>
    <name evidence="2" type="ORF">ACD_2C00147G0001</name>
</gene>
<organism evidence="2">
    <name type="scientific">uncultured bacterium</name>
    <name type="common">gcode 4</name>
    <dbReference type="NCBI Taxonomy" id="1234023"/>
    <lineage>
        <taxon>Bacteria</taxon>
        <taxon>environmental samples</taxon>
    </lineage>
</organism>